<evidence type="ECO:0000313" key="2">
    <source>
        <dbReference type="Proteomes" id="UP000465241"/>
    </source>
</evidence>
<dbReference type="Gene3D" id="2.60.120.580">
    <property type="entry name" value="Acetamidase/Formamidase-like domains"/>
    <property type="match status" value="2"/>
</dbReference>
<comment type="caution">
    <text evidence="1">The sequence shown here is derived from an EMBL/GenBank/DDBJ whole genome shotgun (WGS) entry which is preliminary data.</text>
</comment>
<dbReference type="EMBL" id="BLKT01000003">
    <property type="protein sequence ID" value="GFG58622.1"/>
    <property type="molecule type" value="Genomic_DNA"/>
</dbReference>
<dbReference type="PANTHER" id="PTHR31891:SF1">
    <property type="entry name" value="FORMAMIDASE C869.04-RELATED"/>
    <property type="match status" value="1"/>
</dbReference>
<dbReference type="Proteomes" id="UP000465241">
    <property type="component" value="Unassembled WGS sequence"/>
</dbReference>
<organism evidence="1 2">
    <name type="scientific">Mycolicibacterium murale</name>
    <dbReference type="NCBI Taxonomy" id="182220"/>
    <lineage>
        <taxon>Bacteria</taxon>
        <taxon>Bacillati</taxon>
        <taxon>Actinomycetota</taxon>
        <taxon>Actinomycetes</taxon>
        <taxon>Mycobacteriales</taxon>
        <taxon>Mycobacteriaceae</taxon>
        <taxon>Mycolicibacterium</taxon>
    </lineage>
</organism>
<evidence type="ECO:0000313" key="1">
    <source>
        <dbReference type="EMBL" id="GFG58622.1"/>
    </source>
</evidence>
<sequence length="340" mass="36429">MVVMEHVTFIPTVDQLNYTFGGAAPVMRIKPGTVLTLWTEDAYGGRITSRDDVASVALDTEDLNPQTGPFFIEGAEPGDTLAVHLVDLTPARTWGASTLIPFFGGLTSVPASPTLQPALPEQTWIYDYDSTRRTVTFSAQRSEFEVALPANPMLGTVGVAPGRREVRSSLVPDSFGGNMDTPEMTAGATCYLGVNVPGALFSLGDGHYRQGEGESCGTAVEGAMHVTAIVELIKGGAPAWPRLETDTHLMTIGSGRPLEEAWRAGQVEMITWMGELYGLDRLDAYQLLTQISQVPIANVVDTNYSAVTKIDKRLLPPAVAFGGVHTELRSAAQALGTINY</sequence>
<gene>
    <name evidence="1" type="ORF">MMUR_27580</name>
</gene>
<dbReference type="GO" id="GO:0016811">
    <property type="term" value="F:hydrolase activity, acting on carbon-nitrogen (but not peptide) bonds, in linear amides"/>
    <property type="evidence" value="ECO:0007669"/>
    <property type="project" value="InterPro"/>
</dbReference>
<dbReference type="SUPFAM" id="SSF141130">
    <property type="entry name" value="Acetamidase/Formamidase-like"/>
    <property type="match status" value="1"/>
</dbReference>
<dbReference type="AlphaFoldDB" id="A0A7I9WLK2"/>
<dbReference type="Pfam" id="PF03069">
    <property type="entry name" value="FmdA_AmdA"/>
    <property type="match status" value="2"/>
</dbReference>
<accession>A0A7I9WLK2</accession>
<proteinExistence type="predicted"/>
<dbReference type="Gene3D" id="3.10.28.20">
    <property type="entry name" value="Acetamidase/Formamidase-like domains"/>
    <property type="match status" value="1"/>
</dbReference>
<keyword evidence="2" id="KW-1185">Reference proteome</keyword>
<dbReference type="InterPro" id="IPR004304">
    <property type="entry name" value="FmdA_AmdA"/>
</dbReference>
<name>A0A7I9WLK2_9MYCO</name>
<reference evidence="1 2" key="1">
    <citation type="journal article" date="2019" name="Emerg. Microbes Infect.">
        <title>Comprehensive subspecies identification of 175 nontuberculous mycobacteria species based on 7547 genomic profiles.</title>
        <authorList>
            <person name="Matsumoto Y."/>
            <person name="Kinjo T."/>
            <person name="Motooka D."/>
            <person name="Nabeya D."/>
            <person name="Jung N."/>
            <person name="Uechi K."/>
            <person name="Horii T."/>
            <person name="Iida T."/>
            <person name="Fujita J."/>
            <person name="Nakamura S."/>
        </authorList>
    </citation>
    <scope>NUCLEOTIDE SEQUENCE [LARGE SCALE GENOMIC DNA]</scope>
    <source>
        <strain evidence="1 2">JCM 13392</strain>
    </source>
</reference>
<protein>
    <submittedName>
        <fullName evidence="1">Amidase</fullName>
    </submittedName>
</protein>
<dbReference type="PANTHER" id="PTHR31891">
    <property type="entry name" value="FORMAMIDASE C869.04-RELATED"/>
    <property type="match status" value="1"/>
</dbReference>